<name>A0AAX4JBU5_9MICR</name>
<dbReference type="EMBL" id="CP142730">
    <property type="protein sequence ID" value="WUR03434.1"/>
    <property type="molecule type" value="Genomic_DNA"/>
</dbReference>
<sequence length="110" mass="12295">MQFVNKGAFDMATAIKTVGCFSDKKEEDIHTWLRDTTFTARVFGLTEDQTARLICLGLRGPALSWIAMAFERVSELDLAEVTKSLKSRFYSSQKTLATLDGVLNRNNLAT</sequence>
<reference evidence="1" key="1">
    <citation type="journal article" date="2024" name="BMC Genomics">
        <title>Functional annotation of a divergent genome using sequence and structure-based similarity.</title>
        <authorList>
            <person name="Svedberg D."/>
            <person name="Winiger R.R."/>
            <person name="Berg A."/>
            <person name="Sharma H."/>
            <person name="Tellgren-Roth C."/>
            <person name="Debrunner-Vossbrinck B.A."/>
            <person name="Vossbrinck C.R."/>
            <person name="Barandun J."/>
        </authorList>
    </citation>
    <scope>NUCLEOTIDE SEQUENCE</scope>
    <source>
        <strain evidence="1">Illinois isolate</strain>
    </source>
</reference>
<keyword evidence="1" id="KW-0808">Transferase</keyword>
<keyword evidence="1" id="KW-0548">Nucleotidyltransferase</keyword>
<protein>
    <submittedName>
        <fullName evidence="1">Reverse transcriptase</fullName>
    </submittedName>
</protein>
<dbReference type="KEGG" id="vnx:VNE69_05031"/>
<dbReference type="GO" id="GO:0003964">
    <property type="term" value="F:RNA-directed DNA polymerase activity"/>
    <property type="evidence" value="ECO:0007669"/>
    <property type="project" value="UniProtKB-KW"/>
</dbReference>
<dbReference type="Proteomes" id="UP001334084">
    <property type="component" value="Chromosome 5"/>
</dbReference>
<proteinExistence type="predicted"/>
<evidence type="ECO:0000313" key="2">
    <source>
        <dbReference type="Proteomes" id="UP001334084"/>
    </source>
</evidence>
<accession>A0AAX4JBU5</accession>
<evidence type="ECO:0000313" key="1">
    <source>
        <dbReference type="EMBL" id="WUR03434.1"/>
    </source>
</evidence>
<dbReference type="RefSeq" id="XP_065329579.1">
    <property type="nucleotide sequence ID" value="XM_065473507.1"/>
</dbReference>
<keyword evidence="1" id="KW-0695">RNA-directed DNA polymerase</keyword>
<keyword evidence="2" id="KW-1185">Reference proteome</keyword>
<gene>
    <name evidence="1" type="ORF">VNE69_05031</name>
</gene>
<dbReference type="AlphaFoldDB" id="A0AAX4JBU5"/>
<dbReference type="GeneID" id="90541255"/>
<organism evidence="1 2">
    <name type="scientific">Vairimorpha necatrix</name>
    <dbReference type="NCBI Taxonomy" id="6039"/>
    <lineage>
        <taxon>Eukaryota</taxon>
        <taxon>Fungi</taxon>
        <taxon>Fungi incertae sedis</taxon>
        <taxon>Microsporidia</taxon>
        <taxon>Nosematidae</taxon>
        <taxon>Vairimorpha</taxon>
    </lineage>
</organism>